<keyword evidence="2" id="KW-0238">DNA-binding</keyword>
<dbReference type="Proteomes" id="UP000232163">
    <property type="component" value="Unassembled WGS sequence"/>
</dbReference>
<accession>A0A2N9VY40</accession>
<keyword evidence="1" id="KW-0805">Transcription regulation</keyword>
<dbReference type="InterPro" id="IPR036388">
    <property type="entry name" value="WH-like_DNA-bd_sf"/>
</dbReference>
<dbReference type="Gene3D" id="3.40.1410.10">
    <property type="entry name" value="Chorismate lyase-like"/>
    <property type="match status" value="1"/>
</dbReference>
<comment type="caution">
    <text evidence="6">The sequence shown here is derived from an EMBL/GenBank/DDBJ whole genome shotgun (WGS) entry which is preliminary data.</text>
</comment>
<sequence length="243" mass="27451">MINLPDNASPLYEKVKNYVLQNIGSGLWGQDQRLPSENELVSALGVSRMTIHRALRELTSVGVLVRIQGVGTFVAASQAKSELLEINNIAAEIEARGHSHHSKVLLLETLMTTPALTTAFEFKKRRLVYHSIVVHFENDEPVQLEERFVNPDLAPDYDQQDFNSQTTFEYLQQQTPVTEIEHVISAIAADEAIAEHLRLNPSEPCLLLHRRTWTGDAVVTVNRFTYAGARYSLGSRYWPSRKK</sequence>
<dbReference type="SUPFAM" id="SSF46785">
    <property type="entry name" value="Winged helix' DNA-binding domain"/>
    <property type="match status" value="1"/>
</dbReference>
<evidence type="ECO:0000259" key="5">
    <source>
        <dbReference type="PROSITE" id="PS50949"/>
    </source>
</evidence>
<dbReference type="PRINTS" id="PR00035">
    <property type="entry name" value="HTHGNTR"/>
</dbReference>
<dbReference type="AlphaFoldDB" id="A0A2N9VY40"/>
<dbReference type="SMART" id="SM00345">
    <property type="entry name" value="HTH_GNTR"/>
    <property type="match status" value="1"/>
</dbReference>
<evidence type="ECO:0000256" key="3">
    <source>
        <dbReference type="ARBA" id="ARBA00023163"/>
    </source>
</evidence>
<keyword evidence="7" id="KW-1185">Reference proteome</keyword>
<dbReference type="SMART" id="SM00866">
    <property type="entry name" value="UTRA"/>
    <property type="match status" value="1"/>
</dbReference>
<evidence type="ECO:0000256" key="2">
    <source>
        <dbReference type="ARBA" id="ARBA00023125"/>
    </source>
</evidence>
<evidence type="ECO:0000256" key="4">
    <source>
        <dbReference type="NCBIfam" id="TIGR02018"/>
    </source>
</evidence>
<dbReference type="PANTHER" id="PTHR44846:SF16">
    <property type="entry name" value="TRANSCRIPTIONAL REGULATOR PHNF-RELATED"/>
    <property type="match status" value="1"/>
</dbReference>
<reference evidence="6 7" key="1">
    <citation type="journal article" date="2017" name="Int J Environ Stud">
        <title>Does the Miocene-Pliocene relict legume Oxytropis triphylla form nitrogen-fixing nodules with a combination of bacterial strains?</title>
        <authorList>
            <person name="Safronova V."/>
            <person name="Belimov A."/>
            <person name="Sazanova A."/>
            <person name="Kuznetsova I."/>
            <person name="Popova J."/>
            <person name="Andronov E."/>
            <person name="Verkhozina A."/>
            <person name="Tikhonovich I."/>
        </authorList>
    </citation>
    <scope>NUCLEOTIDE SEQUENCE [LARGE SCALE GENOMIC DNA]</scope>
    <source>
        <strain evidence="6 7">Tri-38</strain>
    </source>
</reference>
<dbReference type="GO" id="GO:0006547">
    <property type="term" value="P:L-histidine metabolic process"/>
    <property type="evidence" value="ECO:0007669"/>
    <property type="project" value="UniProtKB-UniRule"/>
</dbReference>
<evidence type="ECO:0000313" key="6">
    <source>
        <dbReference type="EMBL" id="PIO44408.1"/>
    </source>
</evidence>
<protein>
    <recommendedName>
        <fullName evidence="4">Histidine utilization repressor</fullName>
    </recommendedName>
</protein>
<dbReference type="KEGG" id="pht:BLM14_28680"/>
<dbReference type="InterPro" id="IPR000524">
    <property type="entry name" value="Tscrpt_reg_HTH_GntR"/>
</dbReference>
<gene>
    <name evidence="6" type="ORF">B5P45_13640</name>
</gene>
<dbReference type="GO" id="GO:0045892">
    <property type="term" value="P:negative regulation of DNA-templated transcription"/>
    <property type="evidence" value="ECO:0007669"/>
    <property type="project" value="UniProtKB-UniRule"/>
</dbReference>
<dbReference type="Gene3D" id="1.10.10.10">
    <property type="entry name" value="Winged helix-like DNA-binding domain superfamily/Winged helix DNA-binding domain"/>
    <property type="match status" value="1"/>
</dbReference>
<dbReference type="InterPro" id="IPR028978">
    <property type="entry name" value="Chorismate_lyase_/UTRA_dom_sf"/>
</dbReference>
<dbReference type="InterPro" id="IPR011663">
    <property type="entry name" value="UTRA"/>
</dbReference>
<feature type="domain" description="HTH gntR-type" evidence="5">
    <location>
        <begin position="9"/>
        <end position="77"/>
    </location>
</feature>
<dbReference type="GO" id="GO:0003677">
    <property type="term" value="F:DNA binding"/>
    <property type="evidence" value="ECO:0007669"/>
    <property type="project" value="UniProtKB-UniRule"/>
</dbReference>
<dbReference type="RefSeq" id="WP_100003667.1">
    <property type="nucleotide sequence ID" value="NZ_CP017944.1"/>
</dbReference>
<dbReference type="CDD" id="cd07377">
    <property type="entry name" value="WHTH_GntR"/>
    <property type="match status" value="1"/>
</dbReference>
<dbReference type="Pfam" id="PF00392">
    <property type="entry name" value="GntR"/>
    <property type="match status" value="1"/>
</dbReference>
<dbReference type="InterPro" id="IPR050679">
    <property type="entry name" value="Bact_HTH_transcr_reg"/>
</dbReference>
<dbReference type="PANTHER" id="PTHR44846">
    <property type="entry name" value="MANNOSYL-D-GLYCERATE TRANSPORT/METABOLISM SYSTEM REPRESSOR MNGR-RELATED"/>
    <property type="match status" value="1"/>
</dbReference>
<dbReference type="EMBL" id="MZMT01000033">
    <property type="protein sequence ID" value="PIO44408.1"/>
    <property type="molecule type" value="Genomic_DNA"/>
</dbReference>
<dbReference type="Pfam" id="PF07702">
    <property type="entry name" value="UTRA"/>
    <property type="match status" value="1"/>
</dbReference>
<dbReference type="InterPro" id="IPR036390">
    <property type="entry name" value="WH_DNA-bd_sf"/>
</dbReference>
<evidence type="ECO:0000256" key="1">
    <source>
        <dbReference type="ARBA" id="ARBA00023015"/>
    </source>
</evidence>
<dbReference type="OrthoDB" id="9808698at2"/>
<proteinExistence type="predicted"/>
<dbReference type="FunFam" id="1.10.10.10:FF:000079">
    <property type="entry name" value="GntR family transcriptional regulator"/>
    <property type="match status" value="1"/>
</dbReference>
<dbReference type="InterPro" id="IPR010248">
    <property type="entry name" value="His_ut_repres"/>
</dbReference>
<keyword evidence="3" id="KW-0804">Transcription</keyword>
<dbReference type="PROSITE" id="PS50949">
    <property type="entry name" value="HTH_GNTR"/>
    <property type="match status" value="1"/>
</dbReference>
<evidence type="ECO:0000313" key="7">
    <source>
        <dbReference type="Proteomes" id="UP000232163"/>
    </source>
</evidence>
<dbReference type="SUPFAM" id="SSF64288">
    <property type="entry name" value="Chorismate lyase-like"/>
    <property type="match status" value="1"/>
</dbReference>
<dbReference type="NCBIfam" id="TIGR02018">
    <property type="entry name" value="his_ut_repres"/>
    <property type="match status" value="1"/>
</dbReference>
<organism evidence="6 7">
    <name type="scientific">Phyllobacterium zundukense</name>
    <dbReference type="NCBI Taxonomy" id="1867719"/>
    <lineage>
        <taxon>Bacteria</taxon>
        <taxon>Pseudomonadati</taxon>
        <taxon>Pseudomonadota</taxon>
        <taxon>Alphaproteobacteria</taxon>
        <taxon>Hyphomicrobiales</taxon>
        <taxon>Phyllobacteriaceae</taxon>
        <taxon>Phyllobacterium</taxon>
    </lineage>
</organism>
<dbReference type="GO" id="GO:0003700">
    <property type="term" value="F:DNA-binding transcription factor activity"/>
    <property type="evidence" value="ECO:0007669"/>
    <property type="project" value="UniProtKB-UniRule"/>
</dbReference>
<name>A0A2N9VY40_9HYPH</name>